<comment type="subcellular location">
    <subcellularLocation>
        <location evidence="1">Membrane</location>
    </subcellularLocation>
</comment>
<dbReference type="EMBL" id="GBXM01015776">
    <property type="protein sequence ID" value="JAH92801.1"/>
    <property type="molecule type" value="Transcribed_RNA"/>
</dbReference>
<keyword evidence="4" id="KW-0732">Signal</keyword>
<dbReference type="InterPro" id="IPR036179">
    <property type="entry name" value="Ig-like_dom_sf"/>
</dbReference>
<dbReference type="InterPro" id="IPR050504">
    <property type="entry name" value="IgSF_BTN/MOG"/>
</dbReference>
<accession>A0A0E9WRA9</accession>
<dbReference type="PANTHER" id="PTHR24100">
    <property type="entry name" value="BUTYROPHILIN"/>
    <property type="match status" value="1"/>
</dbReference>
<dbReference type="GO" id="GO:0001817">
    <property type="term" value="P:regulation of cytokine production"/>
    <property type="evidence" value="ECO:0007669"/>
    <property type="project" value="TreeGrafter"/>
</dbReference>
<evidence type="ECO:0000256" key="4">
    <source>
        <dbReference type="SAM" id="SignalP"/>
    </source>
</evidence>
<keyword evidence="3" id="KW-0393">Immunoglobulin domain</keyword>
<dbReference type="GO" id="GO:0005102">
    <property type="term" value="F:signaling receptor binding"/>
    <property type="evidence" value="ECO:0007669"/>
    <property type="project" value="TreeGrafter"/>
</dbReference>
<keyword evidence="2" id="KW-0472">Membrane</keyword>
<organism evidence="5">
    <name type="scientific">Anguilla anguilla</name>
    <name type="common">European freshwater eel</name>
    <name type="synonym">Muraena anguilla</name>
    <dbReference type="NCBI Taxonomy" id="7936"/>
    <lineage>
        <taxon>Eukaryota</taxon>
        <taxon>Metazoa</taxon>
        <taxon>Chordata</taxon>
        <taxon>Craniata</taxon>
        <taxon>Vertebrata</taxon>
        <taxon>Euteleostomi</taxon>
        <taxon>Actinopterygii</taxon>
        <taxon>Neopterygii</taxon>
        <taxon>Teleostei</taxon>
        <taxon>Anguilliformes</taxon>
        <taxon>Anguillidae</taxon>
        <taxon>Anguilla</taxon>
    </lineage>
</organism>
<name>A0A0E9WRA9_ANGAN</name>
<feature type="chain" id="PRO_5002434507" description="Immunoglobulin V-set domain-containing protein" evidence="4">
    <location>
        <begin position="19"/>
        <end position="140"/>
    </location>
</feature>
<evidence type="ECO:0000256" key="2">
    <source>
        <dbReference type="ARBA" id="ARBA00023136"/>
    </source>
</evidence>
<dbReference type="GO" id="GO:0050852">
    <property type="term" value="P:T cell receptor signaling pathway"/>
    <property type="evidence" value="ECO:0007669"/>
    <property type="project" value="TreeGrafter"/>
</dbReference>
<sequence>MIVLQILPVLWLVQLVKSQASSVPGDKVIATLGQPVLLNCHPGNAFKPTGSSGKGENHRTPWMSTQWVLHAYNNGAEELLTQNISYRNRTSIYMDLIPEGNLSLLISEAKVEDDNTQIFAMFRRILFTTFAGKIYVLLVR</sequence>
<dbReference type="SUPFAM" id="SSF48726">
    <property type="entry name" value="Immunoglobulin"/>
    <property type="match status" value="1"/>
</dbReference>
<reference evidence="5" key="2">
    <citation type="journal article" date="2015" name="Fish Shellfish Immunol.">
        <title>Early steps in the European eel (Anguilla anguilla)-Vibrio vulnificus interaction in the gills: Role of the RtxA13 toxin.</title>
        <authorList>
            <person name="Callol A."/>
            <person name="Pajuelo D."/>
            <person name="Ebbesson L."/>
            <person name="Teles M."/>
            <person name="MacKenzie S."/>
            <person name="Amaro C."/>
        </authorList>
    </citation>
    <scope>NUCLEOTIDE SEQUENCE</scope>
</reference>
<evidence type="ECO:0000256" key="3">
    <source>
        <dbReference type="ARBA" id="ARBA00023319"/>
    </source>
</evidence>
<protein>
    <recommendedName>
        <fullName evidence="6">Immunoglobulin V-set domain-containing protein</fullName>
    </recommendedName>
</protein>
<dbReference type="InterPro" id="IPR013783">
    <property type="entry name" value="Ig-like_fold"/>
</dbReference>
<feature type="signal peptide" evidence="4">
    <location>
        <begin position="1"/>
        <end position="18"/>
    </location>
</feature>
<dbReference type="GO" id="GO:0009897">
    <property type="term" value="C:external side of plasma membrane"/>
    <property type="evidence" value="ECO:0007669"/>
    <property type="project" value="TreeGrafter"/>
</dbReference>
<evidence type="ECO:0000256" key="1">
    <source>
        <dbReference type="ARBA" id="ARBA00004370"/>
    </source>
</evidence>
<dbReference type="Gene3D" id="2.60.40.10">
    <property type="entry name" value="Immunoglobulins"/>
    <property type="match status" value="1"/>
</dbReference>
<reference evidence="5" key="1">
    <citation type="submission" date="2014-11" db="EMBL/GenBank/DDBJ databases">
        <authorList>
            <person name="Amaro Gonzalez C."/>
        </authorList>
    </citation>
    <scope>NUCLEOTIDE SEQUENCE</scope>
</reference>
<evidence type="ECO:0000313" key="5">
    <source>
        <dbReference type="EMBL" id="JAH92801.1"/>
    </source>
</evidence>
<evidence type="ECO:0008006" key="6">
    <source>
        <dbReference type="Google" id="ProtNLM"/>
    </source>
</evidence>
<proteinExistence type="predicted"/>
<dbReference type="AlphaFoldDB" id="A0A0E9WRA9"/>